<evidence type="ECO:0000256" key="3">
    <source>
        <dbReference type="ARBA" id="ARBA00022801"/>
    </source>
</evidence>
<comment type="function">
    <text evidence="7">Hydrolyzes ribosome-free peptidyl-tRNAs (with 1 or more amino acids incorporated), which drop off the ribosome during protein synthesis, or as a result of ribosome stalling.</text>
</comment>
<dbReference type="Proteomes" id="UP001156921">
    <property type="component" value="Unassembled WGS sequence"/>
</dbReference>
<feature type="site" description="Discriminates between blocked and unblocked aminoacyl-tRNA" evidence="7">
    <location>
        <position position="9"/>
    </location>
</feature>
<comment type="caution">
    <text evidence="10">The sequence shown here is derived from an EMBL/GenBank/DDBJ whole genome shotgun (WGS) entry which is preliminary data.</text>
</comment>
<dbReference type="GO" id="GO:0016787">
    <property type="term" value="F:hydrolase activity"/>
    <property type="evidence" value="ECO:0007669"/>
    <property type="project" value="UniProtKB-KW"/>
</dbReference>
<keyword evidence="4 7" id="KW-0694">RNA-binding</keyword>
<evidence type="ECO:0000256" key="4">
    <source>
        <dbReference type="ARBA" id="ARBA00022884"/>
    </source>
</evidence>
<dbReference type="RefSeq" id="WP_284222433.1">
    <property type="nucleotide sequence ID" value="NZ_BSOY01000030.1"/>
</dbReference>
<dbReference type="PROSITE" id="PS01195">
    <property type="entry name" value="PEPT_TRNA_HYDROL_1"/>
    <property type="match status" value="1"/>
</dbReference>
<dbReference type="Gene3D" id="3.40.50.1470">
    <property type="entry name" value="Peptidyl-tRNA hydrolase"/>
    <property type="match status" value="1"/>
</dbReference>
<dbReference type="InterPro" id="IPR036416">
    <property type="entry name" value="Pept_tRNA_hydro_sf"/>
</dbReference>
<comment type="catalytic activity">
    <reaction evidence="7 8">
        <text>an N-acyl-L-alpha-aminoacyl-tRNA + H2O = an N-acyl-L-amino acid + a tRNA + H(+)</text>
        <dbReference type="Rhea" id="RHEA:54448"/>
        <dbReference type="Rhea" id="RHEA-COMP:10123"/>
        <dbReference type="Rhea" id="RHEA-COMP:13883"/>
        <dbReference type="ChEBI" id="CHEBI:15377"/>
        <dbReference type="ChEBI" id="CHEBI:15378"/>
        <dbReference type="ChEBI" id="CHEBI:59874"/>
        <dbReference type="ChEBI" id="CHEBI:78442"/>
        <dbReference type="ChEBI" id="CHEBI:138191"/>
        <dbReference type="EC" id="3.1.1.29"/>
    </reaction>
</comment>
<feature type="binding site" evidence="7">
    <location>
        <position position="14"/>
    </location>
    <ligand>
        <name>tRNA</name>
        <dbReference type="ChEBI" id="CHEBI:17843"/>
    </ligand>
</feature>
<dbReference type="CDD" id="cd00462">
    <property type="entry name" value="PTH"/>
    <property type="match status" value="1"/>
</dbReference>
<feature type="active site" description="Proton acceptor" evidence="7">
    <location>
        <position position="19"/>
    </location>
</feature>
<keyword evidence="2 7" id="KW-0820">tRNA-binding</keyword>
<comment type="subcellular location">
    <subcellularLocation>
        <location evidence="7">Cytoplasm</location>
    </subcellularLocation>
</comment>
<dbReference type="EMBL" id="BSOY01000030">
    <property type="protein sequence ID" value="GLS01574.1"/>
    <property type="molecule type" value="Genomic_DNA"/>
</dbReference>
<dbReference type="InterPro" id="IPR001328">
    <property type="entry name" value="Pept_tRNA_hydro"/>
</dbReference>
<evidence type="ECO:0000256" key="2">
    <source>
        <dbReference type="ARBA" id="ARBA00022555"/>
    </source>
</evidence>
<dbReference type="PANTHER" id="PTHR17224">
    <property type="entry name" value="PEPTIDYL-TRNA HYDROLASE"/>
    <property type="match status" value="1"/>
</dbReference>
<dbReference type="Pfam" id="PF01195">
    <property type="entry name" value="Pept_tRNA_hydro"/>
    <property type="match status" value="1"/>
</dbReference>
<keyword evidence="7" id="KW-0963">Cytoplasm</keyword>
<accession>A0ABQ6BIQ3</accession>
<proteinExistence type="inferred from homology"/>
<dbReference type="SUPFAM" id="SSF53178">
    <property type="entry name" value="Peptidyl-tRNA hydrolase-like"/>
    <property type="match status" value="1"/>
</dbReference>
<gene>
    <name evidence="7 10" type="primary">pth</name>
    <name evidence="10" type="ORF">GCM10007859_15890</name>
</gene>
<keyword evidence="3 7" id="KW-0378">Hydrolase</keyword>
<feature type="site" description="Stabilizes the basic form of H active site to accept a proton" evidence="7">
    <location>
        <position position="95"/>
    </location>
</feature>
<feature type="binding site" evidence="7">
    <location>
        <position position="116"/>
    </location>
    <ligand>
        <name>tRNA</name>
        <dbReference type="ChEBI" id="CHEBI:17843"/>
    </ligand>
</feature>
<evidence type="ECO:0000256" key="1">
    <source>
        <dbReference type="ARBA" id="ARBA00013260"/>
    </source>
</evidence>
<evidence type="ECO:0000313" key="10">
    <source>
        <dbReference type="EMBL" id="GLS01574.1"/>
    </source>
</evidence>
<feature type="binding site" evidence="7">
    <location>
        <position position="70"/>
    </location>
    <ligand>
        <name>tRNA</name>
        <dbReference type="ChEBI" id="CHEBI:17843"/>
    </ligand>
</feature>
<organism evidence="10 11">
    <name type="scientific">Brevundimonas denitrificans</name>
    <dbReference type="NCBI Taxonomy" id="1443434"/>
    <lineage>
        <taxon>Bacteria</taxon>
        <taxon>Pseudomonadati</taxon>
        <taxon>Pseudomonadota</taxon>
        <taxon>Alphaproteobacteria</taxon>
        <taxon>Caulobacterales</taxon>
        <taxon>Caulobacteraceae</taxon>
        <taxon>Brevundimonas</taxon>
    </lineage>
</organism>
<comment type="function">
    <text evidence="7">Catalyzes the release of premature peptidyl moieties from peptidyl-tRNA molecules trapped in stalled 50S ribosomal subunits, and thus maintains levels of free tRNAs and 50S ribosomes.</text>
</comment>
<evidence type="ECO:0000256" key="5">
    <source>
        <dbReference type="ARBA" id="ARBA00038063"/>
    </source>
</evidence>
<evidence type="ECO:0000256" key="6">
    <source>
        <dbReference type="ARBA" id="ARBA00050038"/>
    </source>
</evidence>
<evidence type="ECO:0000256" key="7">
    <source>
        <dbReference type="HAMAP-Rule" id="MF_00083"/>
    </source>
</evidence>
<reference evidence="11" key="1">
    <citation type="journal article" date="2019" name="Int. J. Syst. Evol. Microbiol.">
        <title>The Global Catalogue of Microorganisms (GCM) 10K type strain sequencing project: providing services to taxonomists for standard genome sequencing and annotation.</title>
        <authorList>
            <consortium name="The Broad Institute Genomics Platform"/>
            <consortium name="The Broad Institute Genome Sequencing Center for Infectious Disease"/>
            <person name="Wu L."/>
            <person name="Ma J."/>
        </authorList>
    </citation>
    <scope>NUCLEOTIDE SEQUENCE [LARGE SCALE GENOMIC DNA]</scope>
    <source>
        <strain evidence="11">NBRC 110107</strain>
    </source>
</reference>
<comment type="similarity">
    <text evidence="5 7 9">Belongs to the PTH family.</text>
</comment>
<dbReference type="PANTHER" id="PTHR17224:SF1">
    <property type="entry name" value="PEPTIDYL-TRNA HYDROLASE"/>
    <property type="match status" value="1"/>
</dbReference>
<comment type="subunit">
    <text evidence="7">Monomer.</text>
</comment>
<feature type="binding site" evidence="7">
    <location>
        <position position="68"/>
    </location>
    <ligand>
        <name>tRNA</name>
        <dbReference type="ChEBI" id="CHEBI:17843"/>
    </ligand>
</feature>
<protein>
    <recommendedName>
        <fullName evidence="6 7">Peptidyl-tRNA hydrolase</fullName>
        <shortName evidence="7">Pth</shortName>
        <ecNumber evidence="1 7">3.1.1.29</ecNumber>
    </recommendedName>
</protein>
<evidence type="ECO:0000256" key="9">
    <source>
        <dbReference type="RuleBase" id="RU004320"/>
    </source>
</evidence>
<keyword evidence="11" id="KW-1185">Reference proteome</keyword>
<dbReference type="EC" id="3.1.1.29" evidence="1 7"/>
<evidence type="ECO:0000313" key="11">
    <source>
        <dbReference type="Proteomes" id="UP001156921"/>
    </source>
</evidence>
<dbReference type="HAMAP" id="MF_00083">
    <property type="entry name" value="Pept_tRNA_hydro_bact"/>
    <property type="match status" value="1"/>
</dbReference>
<sequence>MIIIAGLGNPGPRYQGNRHNIGFMAADEIARRWSFGPERAKFQSVIREGEVATAAGPVRVLLMKPQTFMNESGRAVAEAARFYKVQPGAVIVFHDEIDLAPGRFRMKTGGGAAGQNGVRSLISQLGPDFRRGRMGVGHPGDPTLVHGHVLSDFHKADRTWLEPMLDAVADALPFALAGDDDRYQAEVMRLAPAPKFSPRQAAEKAARGEG</sequence>
<dbReference type="InterPro" id="IPR018171">
    <property type="entry name" value="Pept_tRNA_hydro_CS"/>
</dbReference>
<evidence type="ECO:0000256" key="8">
    <source>
        <dbReference type="RuleBase" id="RU000673"/>
    </source>
</evidence>
<name>A0ABQ6BIQ3_9CAUL</name>
<dbReference type="NCBIfam" id="TIGR00447">
    <property type="entry name" value="pth"/>
    <property type="match status" value="1"/>
</dbReference>